<proteinExistence type="predicted"/>
<dbReference type="EMBL" id="CM042049">
    <property type="protein sequence ID" value="KAI3746976.1"/>
    <property type="molecule type" value="Genomic_DNA"/>
</dbReference>
<protein>
    <submittedName>
        <fullName evidence="1">Uncharacterized protein</fullName>
    </submittedName>
</protein>
<reference evidence="1 2" key="2">
    <citation type="journal article" date="2022" name="Mol. Ecol. Resour.">
        <title>The genomes of chicory, endive, great burdock and yacon provide insights into Asteraceae paleo-polyploidization history and plant inulin production.</title>
        <authorList>
            <person name="Fan W."/>
            <person name="Wang S."/>
            <person name="Wang H."/>
            <person name="Wang A."/>
            <person name="Jiang F."/>
            <person name="Liu H."/>
            <person name="Zhao H."/>
            <person name="Xu D."/>
            <person name="Zhang Y."/>
        </authorList>
    </citation>
    <scope>NUCLEOTIDE SEQUENCE [LARGE SCALE GENOMIC DNA]</scope>
    <source>
        <strain evidence="2">cv. Niubang</strain>
    </source>
</reference>
<evidence type="ECO:0000313" key="2">
    <source>
        <dbReference type="Proteomes" id="UP001055879"/>
    </source>
</evidence>
<evidence type="ECO:0000313" key="1">
    <source>
        <dbReference type="EMBL" id="KAI3746976.1"/>
    </source>
</evidence>
<accession>A0ACB9DKJ2</accession>
<gene>
    <name evidence="1" type="ORF">L6452_09418</name>
</gene>
<name>A0ACB9DKJ2_ARCLA</name>
<sequence>MLASVDVAAQSVELDQIIFTVVAMKQEHIRRSSLADLCLDTSLCNAHTTGTNVLWAGLQKVTLPFEKNGY</sequence>
<comment type="caution">
    <text evidence="1">The sequence shown here is derived from an EMBL/GenBank/DDBJ whole genome shotgun (WGS) entry which is preliminary data.</text>
</comment>
<organism evidence="1 2">
    <name type="scientific">Arctium lappa</name>
    <name type="common">Greater burdock</name>
    <name type="synonym">Lappa major</name>
    <dbReference type="NCBI Taxonomy" id="4217"/>
    <lineage>
        <taxon>Eukaryota</taxon>
        <taxon>Viridiplantae</taxon>
        <taxon>Streptophyta</taxon>
        <taxon>Embryophyta</taxon>
        <taxon>Tracheophyta</taxon>
        <taxon>Spermatophyta</taxon>
        <taxon>Magnoliopsida</taxon>
        <taxon>eudicotyledons</taxon>
        <taxon>Gunneridae</taxon>
        <taxon>Pentapetalae</taxon>
        <taxon>asterids</taxon>
        <taxon>campanulids</taxon>
        <taxon>Asterales</taxon>
        <taxon>Asteraceae</taxon>
        <taxon>Carduoideae</taxon>
        <taxon>Cardueae</taxon>
        <taxon>Arctiinae</taxon>
        <taxon>Arctium</taxon>
    </lineage>
</organism>
<reference evidence="2" key="1">
    <citation type="journal article" date="2022" name="Mol. Ecol. Resour.">
        <title>The genomes of chicory, endive, great burdock and yacon provide insights into Asteraceae palaeo-polyploidization history and plant inulin production.</title>
        <authorList>
            <person name="Fan W."/>
            <person name="Wang S."/>
            <person name="Wang H."/>
            <person name="Wang A."/>
            <person name="Jiang F."/>
            <person name="Liu H."/>
            <person name="Zhao H."/>
            <person name="Xu D."/>
            <person name="Zhang Y."/>
        </authorList>
    </citation>
    <scope>NUCLEOTIDE SEQUENCE [LARGE SCALE GENOMIC DNA]</scope>
    <source>
        <strain evidence="2">cv. Niubang</strain>
    </source>
</reference>
<keyword evidence="2" id="KW-1185">Reference proteome</keyword>
<dbReference type="Proteomes" id="UP001055879">
    <property type="component" value="Linkage Group LG03"/>
</dbReference>